<gene>
    <name evidence="1" type="ORF">ACH46_03810</name>
</gene>
<dbReference type="AlphaFoldDB" id="A0A0N9MV77"/>
<sequence>MAATVAGVGALAAVGVPGAAEARPVSSQYVAQHCIGLSPNVVDIPYNGGVRVDQDGPGKFAAFWGSASLFGYTTDGTLNWHNLRTGQKGRVPVTIAHNLSGNSYVAEVDSGAGPVRITTTGLNRGLLTFGAPRCSGVANIR</sequence>
<dbReference type="KEGG" id="goq:ACH46_03810"/>
<evidence type="ECO:0000313" key="2">
    <source>
        <dbReference type="Proteomes" id="UP000063789"/>
    </source>
</evidence>
<name>A0A0N9MV77_9ACTN</name>
<keyword evidence="2" id="KW-1185">Reference proteome</keyword>
<dbReference type="PATRIC" id="fig|1136941.3.peg.771"/>
<reference evidence="2" key="1">
    <citation type="submission" date="2015-06" db="EMBL/GenBank/DDBJ databases">
        <title>Complete genome sequence and metabolic analysis of phthalate degradation pathway in Gordonia sp. QH-11.</title>
        <authorList>
            <person name="Jin D."/>
            <person name="Kong X."/>
            <person name="Bai Z."/>
        </authorList>
    </citation>
    <scope>NUCLEOTIDE SEQUENCE [LARGE SCALE GENOMIC DNA]</scope>
    <source>
        <strain evidence="2">QH-11</strain>
    </source>
</reference>
<evidence type="ECO:0000313" key="1">
    <source>
        <dbReference type="EMBL" id="ALG86579.1"/>
    </source>
</evidence>
<proteinExistence type="predicted"/>
<organism evidence="1 2">
    <name type="scientific">Gordonia phthalatica</name>
    <dbReference type="NCBI Taxonomy" id="1136941"/>
    <lineage>
        <taxon>Bacteria</taxon>
        <taxon>Bacillati</taxon>
        <taxon>Actinomycetota</taxon>
        <taxon>Actinomycetes</taxon>
        <taxon>Mycobacteriales</taxon>
        <taxon>Gordoniaceae</taxon>
        <taxon>Gordonia</taxon>
    </lineage>
</organism>
<dbReference type="EMBL" id="CP011853">
    <property type="protein sequence ID" value="ALG86579.1"/>
    <property type="molecule type" value="Genomic_DNA"/>
</dbReference>
<dbReference type="STRING" id="1136941.ACH46_03810"/>
<reference evidence="1 2" key="2">
    <citation type="journal article" date="2017" name="Int. J. Syst. Evol. Microbiol.">
        <title>Gordonia phthalatica sp. nov., a di-n-butyl phthalate-degrading bacterium isolated from activated sludge.</title>
        <authorList>
            <person name="Jin D."/>
            <person name="Kong X."/>
            <person name="Jia M."/>
            <person name="Yu X."/>
            <person name="Wang X."/>
            <person name="Zhuang X."/>
            <person name="Deng Y."/>
            <person name="Bai Z."/>
        </authorList>
    </citation>
    <scope>NUCLEOTIDE SEQUENCE [LARGE SCALE GENOMIC DNA]</scope>
    <source>
        <strain evidence="1 2">QH-11</strain>
    </source>
</reference>
<dbReference type="Proteomes" id="UP000063789">
    <property type="component" value="Chromosome"/>
</dbReference>
<protein>
    <submittedName>
        <fullName evidence="1">Uncharacterized protein</fullName>
    </submittedName>
</protein>
<accession>A0A0N9MV77</accession>